<accession>A0A099L3X8</accession>
<dbReference type="GO" id="GO:0046872">
    <property type="term" value="F:metal ion binding"/>
    <property type="evidence" value="ECO:0007669"/>
    <property type="project" value="UniProtKB-KW"/>
</dbReference>
<evidence type="ECO:0000256" key="1">
    <source>
        <dbReference type="ARBA" id="ARBA00008416"/>
    </source>
</evidence>
<dbReference type="Pfam" id="PF17954">
    <property type="entry name" value="Pirin_C_2"/>
    <property type="match status" value="1"/>
</dbReference>
<protein>
    <submittedName>
        <fullName evidence="6">Pirin domain protein</fullName>
    </submittedName>
</protein>
<feature type="domain" description="Quercetin 2,3-dioxygenase C-terminal cupin" evidence="5">
    <location>
        <begin position="146"/>
        <end position="236"/>
    </location>
</feature>
<dbReference type="PANTHER" id="PTHR43212">
    <property type="entry name" value="QUERCETIN 2,3-DIOXYGENASE"/>
    <property type="match status" value="1"/>
</dbReference>
<dbReference type="InterPro" id="IPR011051">
    <property type="entry name" value="RmlC_Cupin_sf"/>
</dbReference>
<feature type="binding site" evidence="2">
    <location>
        <position position="59"/>
    </location>
    <ligand>
        <name>Fe cation</name>
        <dbReference type="ChEBI" id="CHEBI:24875"/>
    </ligand>
</feature>
<dbReference type="Proteomes" id="UP000029868">
    <property type="component" value="Unassembled WGS sequence"/>
</dbReference>
<organism evidence="6 7">
    <name type="scientific">Colwellia psychrerythraea</name>
    <name type="common">Vibrio psychroerythus</name>
    <dbReference type="NCBI Taxonomy" id="28229"/>
    <lineage>
        <taxon>Bacteria</taxon>
        <taxon>Pseudomonadati</taxon>
        <taxon>Pseudomonadota</taxon>
        <taxon>Gammaproteobacteria</taxon>
        <taxon>Alteromonadales</taxon>
        <taxon>Colwelliaceae</taxon>
        <taxon>Colwellia</taxon>
    </lineage>
</organism>
<comment type="cofactor">
    <cofactor evidence="2">
        <name>Fe cation</name>
        <dbReference type="ChEBI" id="CHEBI:24875"/>
    </cofactor>
    <text evidence="2">Binds 1 Fe cation per subunit.</text>
</comment>
<keyword evidence="2" id="KW-0408">Iron</keyword>
<dbReference type="InterPro" id="IPR041602">
    <property type="entry name" value="Quercetinase_C"/>
</dbReference>
<dbReference type="PANTHER" id="PTHR43212:SF3">
    <property type="entry name" value="QUERCETIN 2,3-DIOXYGENASE"/>
    <property type="match status" value="1"/>
</dbReference>
<dbReference type="PATRIC" id="fig|28229.3.peg.313"/>
<keyword evidence="2" id="KW-0479">Metal-binding</keyword>
<dbReference type="AlphaFoldDB" id="A0A099L3X8"/>
<dbReference type="EMBL" id="JQEC01000002">
    <property type="protein sequence ID" value="KGJ97566.1"/>
    <property type="molecule type" value="Genomic_DNA"/>
</dbReference>
<dbReference type="CDD" id="cd02910">
    <property type="entry name" value="cupin_Yhhw_N"/>
    <property type="match status" value="1"/>
</dbReference>
<sequence length="240" mass="26652">MITHYPYKKLGSANHGWLKSNHHFSFSNYYNPRRMGFGALRVINDDIIKPGSGFGAHPHSNMEIITYIRSGEITHQDSEGNKGVVKAGEIQVMSAGSGIVHSEYNHSHVPLTLYQIWIETSIPEIKPRWESKKFPTKAVDNKLFLLVSGFPDDRKHAAFINQGVRIFGGHLLKGTDIEHVITNQAYILASNGEFEIKSMTPKHSIVMAKGDGAEVVKSGVITLTALSDCEIVLIDVPKNF</sequence>
<feature type="binding site" evidence="2">
    <location>
        <position position="101"/>
    </location>
    <ligand>
        <name>Fe cation</name>
        <dbReference type="ChEBI" id="CHEBI:24875"/>
    </ligand>
</feature>
<feature type="binding site" evidence="2">
    <location>
        <position position="57"/>
    </location>
    <ligand>
        <name>Fe cation</name>
        <dbReference type="ChEBI" id="CHEBI:24875"/>
    </ligand>
</feature>
<evidence type="ECO:0000256" key="3">
    <source>
        <dbReference type="RuleBase" id="RU003457"/>
    </source>
</evidence>
<evidence type="ECO:0000313" key="6">
    <source>
        <dbReference type="EMBL" id="KGJ97566.1"/>
    </source>
</evidence>
<dbReference type="InterPro" id="IPR003829">
    <property type="entry name" value="Pirin_N_dom"/>
</dbReference>
<reference evidence="6 7" key="1">
    <citation type="submission" date="2014-08" db="EMBL/GenBank/DDBJ databases">
        <title>Genomic and Phenotypic Diversity of Colwellia psychrerythraea strains from Disparate Marine Basins.</title>
        <authorList>
            <person name="Techtmann S.M."/>
            <person name="Stelling S.C."/>
            <person name="Utturkar S.M."/>
            <person name="Alshibli N."/>
            <person name="Harris A."/>
            <person name="Brown S.D."/>
            <person name="Hazen T.C."/>
        </authorList>
    </citation>
    <scope>NUCLEOTIDE SEQUENCE [LARGE SCALE GENOMIC DNA]</scope>
    <source>
        <strain evidence="6 7">GAB14E</strain>
    </source>
</reference>
<dbReference type="InterPro" id="IPR012093">
    <property type="entry name" value="Pirin"/>
</dbReference>
<name>A0A099L3X8_COLPS</name>
<dbReference type="RefSeq" id="WP_033080416.1">
    <property type="nucleotide sequence ID" value="NZ_JQEC01000002.1"/>
</dbReference>
<proteinExistence type="inferred from homology"/>
<comment type="similarity">
    <text evidence="1 3">Belongs to the pirin family.</text>
</comment>
<dbReference type="Pfam" id="PF02678">
    <property type="entry name" value="Pirin"/>
    <property type="match status" value="1"/>
</dbReference>
<evidence type="ECO:0000256" key="2">
    <source>
        <dbReference type="PIRSR" id="PIRSR006232-1"/>
    </source>
</evidence>
<evidence type="ECO:0000259" key="5">
    <source>
        <dbReference type="Pfam" id="PF17954"/>
    </source>
</evidence>
<dbReference type="PIRSF" id="PIRSF006232">
    <property type="entry name" value="Pirin"/>
    <property type="match status" value="1"/>
</dbReference>
<dbReference type="OrthoDB" id="9780903at2"/>
<dbReference type="SUPFAM" id="SSF51182">
    <property type="entry name" value="RmlC-like cupins"/>
    <property type="match status" value="1"/>
</dbReference>
<gene>
    <name evidence="6" type="ORF">GAB14E_1155</name>
</gene>
<comment type="caution">
    <text evidence="6">The sequence shown here is derived from an EMBL/GenBank/DDBJ whole genome shotgun (WGS) entry which is preliminary data.</text>
</comment>
<dbReference type="Gene3D" id="2.60.120.10">
    <property type="entry name" value="Jelly Rolls"/>
    <property type="match status" value="2"/>
</dbReference>
<evidence type="ECO:0000259" key="4">
    <source>
        <dbReference type="Pfam" id="PF02678"/>
    </source>
</evidence>
<feature type="binding site" evidence="2">
    <location>
        <position position="103"/>
    </location>
    <ligand>
        <name>Fe cation</name>
        <dbReference type="ChEBI" id="CHEBI:24875"/>
    </ligand>
</feature>
<evidence type="ECO:0000313" key="7">
    <source>
        <dbReference type="Proteomes" id="UP000029868"/>
    </source>
</evidence>
<feature type="domain" description="Pirin N-terminal" evidence="4">
    <location>
        <begin position="12"/>
        <end position="118"/>
    </location>
</feature>
<dbReference type="InterPro" id="IPR014710">
    <property type="entry name" value="RmlC-like_jellyroll"/>
</dbReference>